<reference evidence="1" key="2">
    <citation type="journal article" date="2007" name="Science">
        <title>Genome sequence of Aedes aegypti, a major arbovirus vector.</title>
        <authorList>
            <person name="Nene V."/>
            <person name="Wortman J.R."/>
            <person name="Lawson D."/>
            <person name="Haas B."/>
            <person name="Kodira C."/>
            <person name="Tu Z.J."/>
            <person name="Loftus B."/>
            <person name="Xi Z."/>
            <person name="Megy K."/>
            <person name="Grabherr M."/>
            <person name="Ren Q."/>
            <person name="Zdobnov E.M."/>
            <person name="Lobo N.F."/>
            <person name="Campbell K.S."/>
            <person name="Brown S.E."/>
            <person name="Bonaldo M.F."/>
            <person name="Zhu J."/>
            <person name="Sinkins S.P."/>
            <person name="Hogenkamp D.G."/>
            <person name="Amedeo P."/>
            <person name="Arensburger P."/>
            <person name="Atkinson P.W."/>
            <person name="Bidwell S."/>
            <person name="Biedler J."/>
            <person name="Birney E."/>
            <person name="Bruggner R.V."/>
            <person name="Costas J."/>
            <person name="Coy M.R."/>
            <person name="Crabtree J."/>
            <person name="Crawford M."/>
            <person name="Debruyn B."/>
            <person name="Decaprio D."/>
            <person name="Eiglmeier K."/>
            <person name="Eisenstadt E."/>
            <person name="El-Dorry H."/>
            <person name="Gelbart W.M."/>
            <person name="Gomes S.L."/>
            <person name="Hammond M."/>
            <person name="Hannick L.I."/>
            <person name="Hogan J.R."/>
            <person name="Holmes M.H."/>
            <person name="Jaffe D."/>
            <person name="Johnston J.S."/>
            <person name="Kennedy R.C."/>
            <person name="Koo H."/>
            <person name="Kravitz S."/>
            <person name="Kriventseva E.V."/>
            <person name="Kulp D."/>
            <person name="Labutti K."/>
            <person name="Lee E."/>
            <person name="Li S."/>
            <person name="Lovin D.D."/>
            <person name="Mao C."/>
            <person name="Mauceli E."/>
            <person name="Menck C.F."/>
            <person name="Miller J.R."/>
            <person name="Montgomery P."/>
            <person name="Mori A."/>
            <person name="Nascimento A.L."/>
            <person name="Naveira H.F."/>
            <person name="Nusbaum C."/>
            <person name="O'leary S."/>
            <person name="Orvis J."/>
            <person name="Pertea M."/>
            <person name="Quesneville H."/>
            <person name="Reidenbach K.R."/>
            <person name="Rogers Y.H."/>
            <person name="Roth C.W."/>
            <person name="Schneider J.R."/>
            <person name="Schatz M."/>
            <person name="Shumway M."/>
            <person name="Stanke M."/>
            <person name="Stinson E.O."/>
            <person name="Tubio J.M."/>
            <person name="Vanzee J.P."/>
            <person name="Verjovski-Almeida S."/>
            <person name="Werner D."/>
            <person name="White O."/>
            <person name="Wyder S."/>
            <person name="Zeng Q."/>
            <person name="Zhao Q."/>
            <person name="Zhao Y."/>
            <person name="Hill C.A."/>
            <person name="Raikhel A.S."/>
            <person name="Soares M.B."/>
            <person name="Knudson D.L."/>
            <person name="Lee N.H."/>
            <person name="Galagan J."/>
            <person name="Salzberg S.L."/>
            <person name="Paulsen I.T."/>
            <person name="Dimopoulos G."/>
            <person name="Collins F.H."/>
            <person name="Birren B."/>
            <person name="Fraser-Liggett C.M."/>
            <person name="Severson D.W."/>
        </authorList>
    </citation>
    <scope>NUCLEOTIDE SEQUENCE [LARGE SCALE GENOMIC DNA]</scope>
    <source>
        <strain evidence="1">Liverpool</strain>
    </source>
</reference>
<dbReference type="Proteomes" id="UP000682892">
    <property type="component" value="Chromosome 1"/>
</dbReference>
<dbReference type="eggNOG" id="ENOG502QPUZ">
    <property type="taxonomic scope" value="Eukaryota"/>
</dbReference>
<evidence type="ECO:0000313" key="2">
    <source>
        <dbReference type="Proteomes" id="UP000682892"/>
    </source>
</evidence>
<evidence type="ECO:0000313" key="1">
    <source>
        <dbReference type="EMBL" id="EAT40522.1"/>
    </source>
</evidence>
<accession>Q170Y7</accession>
<dbReference type="AlphaFoldDB" id="Q170Y7"/>
<dbReference type="EMBL" id="CH477463">
    <property type="protein sequence ID" value="EAT40522.1"/>
    <property type="molecule type" value="Genomic_DNA"/>
</dbReference>
<dbReference type="VEuPathDB" id="VectorBase:AAEL019980"/>
<organism evidence="1 2">
    <name type="scientific">Aedes aegypti</name>
    <name type="common">Yellowfever mosquito</name>
    <name type="synonym">Culex aegypti</name>
    <dbReference type="NCBI Taxonomy" id="7159"/>
    <lineage>
        <taxon>Eukaryota</taxon>
        <taxon>Metazoa</taxon>
        <taxon>Ecdysozoa</taxon>
        <taxon>Arthropoda</taxon>
        <taxon>Hexapoda</taxon>
        <taxon>Insecta</taxon>
        <taxon>Pterygota</taxon>
        <taxon>Neoptera</taxon>
        <taxon>Endopterygota</taxon>
        <taxon>Diptera</taxon>
        <taxon>Nematocera</taxon>
        <taxon>Culicoidea</taxon>
        <taxon>Culicidae</taxon>
        <taxon>Culicinae</taxon>
        <taxon>Aedini</taxon>
        <taxon>Aedes</taxon>
        <taxon>Stegomyia</taxon>
    </lineage>
</organism>
<reference evidence="1" key="3">
    <citation type="submission" date="2012-09" db="EMBL/GenBank/DDBJ databases">
        <authorList>
            <consortium name="VectorBase"/>
        </authorList>
    </citation>
    <scope>NUCLEOTIDE SEQUENCE</scope>
    <source>
        <strain evidence="1">Liverpool</strain>
    </source>
</reference>
<reference evidence="1" key="1">
    <citation type="submission" date="2005-10" db="EMBL/GenBank/DDBJ databases">
        <authorList>
            <person name="Loftus B.J."/>
            <person name="Nene V.M."/>
            <person name="Hannick L.I."/>
            <person name="Bidwell S."/>
            <person name="Haas B."/>
            <person name="Amedeo P."/>
            <person name="Orvis J."/>
            <person name="Wortman J.R."/>
            <person name="White O.R."/>
            <person name="Salzberg S."/>
            <person name="Shumway M."/>
            <person name="Koo H."/>
            <person name="Zhao Y."/>
            <person name="Holmes M."/>
            <person name="Miller J."/>
            <person name="Schatz M."/>
            <person name="Pop M."/>
            <person name="Pai G."/>
            <person name="Utterback T."/>
            <person name="Rogers Y.-H."/>
            <person name="Kravitz S."/>
            <person name="Fraser C.M."/>
        </authorList>
    </citation>
    <scope>NUCLEOTIDE SEQUENCE</scope>
    <source>
        <strain evidence="1">Liverpool</strain>
    </source>
</reference>
<protein>
    <submittedName>
        <fullName evidence="1">AAEL007745-PA</fullName>
    </submittedName>
</protein>
<gene>
    <name evidence="1" type="ORF">AaeL_AAEL007745</name>
</gene>
<sequence length="85" mass="9311">MAEPFLQAVFDHILGRDVVKKLMQVTQVSETMAQSNGYISSGYGEDAEDKPMLVMKNSKSSDNGGHGITALINRQLQDESVPLLE</sequence>
<dbReference type="PaxDb" id="7159-AAEL007745-PA"/>
<dbReference type="PhylomeDB" id="Q170Y7"/>
<proteinExistence type="predicted"/>
<dbReference type="HOGENOM" id="CLU_097667_0_0_1"/>
<name>Q170Y7_AEDAE</name>
<feature type="non-terminal residue" evidence="1">
    <location>
        <position position="85"/>
    </location>
</feature>